<dbReference type="EMBL" id="CAJOBC010002683">
    <property type="protein sequence ID" value="CAF3745750.1"/>
    <property type="molecule type" value="Genomic_DNA"/>
</dbReference>
<dbReference type="PRINTS" id="PR00503">
    <property type="entry name" value="BROMODOMAIN"/>
</dbReference>
<dbReference type="PROSITE" id="PS50014">
    <property type="entry name" value="BROMODOMAIN_2"/>
    <property type="match status" value="1"/>
</dbReference>
<evidence type="ECO:0000256" key="4">
    <source>
        <dbReference type="PROSITE-ProRule" id="PRU00035"/>
    </source>
</evidence>
<evidence type="ECO:0000259" key="6">
    <source>
        <dbReference type="PROSITE" id="PS50014"/>
    </source>
</evidence>
<dbReference type="Pfam" id="PF00439">
    <property type="entry name" value="Bromodomain"/>
    <property type="match status" value="1"/>
</dbReference>
<dbReference type="Proteomes" id="UP000681722">
    <property type="component" value="Unassembled WGS sequence"/>
</dbReference>
<evidence type="ECO:0000256" key="1">
    <source>
        <dbReference type="ARBA" id="ARBA00004123"/>
    </source>
</evidence>
<comment type="subcellular location">
    <subcellularLocation>
        <location evidence="1">Nucleus</location>
    </subcellularLocation>
</comment>
<dbReference type="OrthoDB" id="303107at2759"/>
<feature type="domain" description="Bromo" evidence="6">
    <location>
        <begin position="359"/>
        <end position="430"/>
    </location>
</feature>
<organism evidence="8 11">
    <name type="scientific">Didymodactylos carnosus</name>
    <dbReference type="NCBI Taxonomy" id="1234261"/>
    <lineage>
        <taxon>Eukaryota</taxon>
        <taxon>Metazoa</taxon>
        <taxon>Spiralia</taxon>
        <taxon>Gnathifera</taxon>
        <taxon>Rotifera</taxon>
        <taxon>Eurotatoria</taxon>
        <taxon>Bdelloidea</taxon>
        <taxon>Philodinida</taxon>
        <taxon>Philodinidae</taxon>
        <taxon>Didymodactylos</taxon>
    </lineage>
</organism>
<comment type="caution">
    <text evidence="8">The sequence shown here is derived from an EMBL/GenBank/DDBJ whole genome shotgun (WGS) entry which is preliminary data.</text>
</comment>
<dbReference type="InterPro" id="IPR001487">
    <property type="entry name" value="Bromodomain"/>
</dbReference>
<proteinExistence type="predicted"/>
<dbReference type="GO" id="GO:0006338">
    <property type="term" value="P:chromatin remodeling"/>
    <property type="evidence" value="ECO:0007669"/>
    <property type="project" value="InterPro"/>
</dbReference>
<dbReference type="PANTHER" id="PTHR47092:SF1">
    <property type="entry name" value="CHROMATIN REMODELING REGULATOR CECR2"/>
    <property type="match status" value="1"/>
</dbReference>
<feature type="compositionally biased region" description="Low complexity" evidence="5">
    <location>
        <begin position="482"/>
        <end position="492"/>
    </location>
</feature>
<gene>
    <name evidence="8" type="ORF">GPM918_LOCUS12328</name>
    <name evidence="7" type="ORF">OVA965_LOCUS2710</name>
    <name evidence="10" type="ORF">SRO942_LOCUS12329</name>
    <name evidence="9" type="ORF">TMI583_LOCUS2709</name>
</gene>
<evidence type="ECO:0000313" key="7">
    <source>
        <dbReference type="EMBL" id="CAF0764000.1"/>
    </source>
</evidence>
<dbReference type="Gene3D" id="1.20.920.10">
    <property type="entry name" value="Bromodomain-like"/>
    <property type="match status" value="1"/>
</dbReference>
<keyword evidence="2 4" id="KW-0103">Bromodomain</keyword>
<keyword evidence="3" id="KW-0539">Nucleus</keyword>
<evidence type="ECO:0000313" key="8">
    <source>
        <dbReference type="EMBL" id="CAF0972794.1"/>
    </source>
</evidence>
<name>A0A814ERN8_9BILA</name>
<dbReference type="EMBL" id="CAJOBA010000598">
    <property type="protein sequence ID" value="CAF3543974.1"/>
    <property type="molecule type" value="Genomic_DNA"/>
</dbReference>
<evidence type="ECO:0000313" key="11">
    <source>
        <dbReference type="Proteomes" id="UP000663829"/>
    </source>
</evidence>
<dbReference type="AlphaFoldDB" id="A0A814ERN8"/>
<dbReference type="Proteomes" id="UP000682733">
    <property type="component" value="Unassembled WGS sequence"/>
</dbReference>
<sequence>MYSTSEWPDAQLSNIQKTLQNSWQIPYITQFCRVFCEVFNLFEFHQEELEDALLLDSPDEMHPFLQELLLSLLSGLTRFQVNSQNIHVMLAKCLRKCDLTLQSSISPQSAPSEETLAITDWKEMSVFEKLNMLRCLCDARLNQPDVENLTETISADLIRFEPCGEDSKGNKIWYFGDTRLYVEELDKTKSGITSWGCVCRTLDEWEIFISVYKQSTKVQDKRLLQTLLLLIQELPDIYSRKERETQKRSSDLFAKYGPKRSSTRLETKRQTRIQKEQFDAEQKERNEKFFEYKRKQEMIIAQEKERLERQDQVKKREERASRIRRRAAVLNGNHLLDSSSTSFDDLNEFNSENILNMLRTYENSWPFLEPVTEEIAPLYFSVIEKPIDLSTIQTKINHQCYVNNSNEFLSDIELMVENCKKYNGKRSVLGRISNRLLKYSKEIWSEYQPQTSQVDDMDDINPSKCQRSTNAFEYTQITADDNNNTTRTSSRFSKTRNYRQSTGLSDDDEMDYKPPTTTKRVRVFKSYKSQKLPRSSLVQIYNNHNIRDPATLTIYHDHSYTRLKEAPIAINNENLSKRSSTQRSTTLSTSSVIALSPSTTTPISAPKLTSVKEINQLLSQNNIRLLCTANDLNNRFQNELTKSHSEPTNKFDFTQYVRALLAKQQQAITISSSSL</sequence>
<keyword evidence="11" id="KW-1185">Reference proteome</keyword>
<dbReference type="CDD" id="cd04369">
    <property type="entry name" value="Bromodomain"/>
    <property type="match status" value="1"/>
</dbReference>
<feature type="compositionally biased region" description="Basic and acidic residues" evidence="5">
    <location>
        <begin position="263"/>
        <end position="281"/>
    </location>
</feature>
<dbReference type="Pfam" id="PF02791">
    <property type="entry name" value="DDT"/>
    <property type="match status" value="1"/>
</dbReference>
<dbReference type="InterPro" id="IPR029614">
    <property type="entry name" value="CECR2"/>
</dbReference>
<dbReference type="Proteomes" id="UP000677228">
    <property type="component" value="Unassembled WGS sequence"/>
</dbReference>
<dbReference type="InterPro" id="IPR018501">
    <property type="entry name" value="DDT_dom"/>
</dbReference>
<evidence type="ECO:0000256" key="5">
    <source>
        <dbReference type="SAM" id="MobiDB-lite"/>
    </source>
</evidence>
<dbReference type="GO" id="GO:0090537">
    <property type="term" value="C:CERF complex"/>
    <property type="evidence" value="ECO:0007669"/>
    <property type="project" value="InterPro"/>
</dbReference>
<dbReference type="InterPro" id="IPR036427">
    <property type="entry name" value="Bromodomain-like_sf"/>
</dbReference>
<protein>
    <recommendedName>
        <fullName evidence="6">Bromo domain-containing protein</fullName>
    </recommendedName>
</protein>
<dbReference type="EMBL" id="CAJNOK010000598">
    <property type="protein sequence ID" value="CAF0764000.1"/>
    <property type="molecule type" value="Genomic_DNA"/>
</dbReference>
<dbReference type="SUPFAM" id="SSF47370">
    <property type="entry name" value="Bromodomain"/>
    <property type="match status" value="1"/>
</dbReference>
<accession>A0A814ERN8</accession>
<evidence type="ECO:0000256" key="3">
    <source>
        <dbReference type="ARBA" id="ARBA00023242"/>
    </source>
</evidence>
<dbReference type="SMART" id="SM00297">
    <property type="entry name" value="BROMO"/>
    <property type="match status" value="1"/>
</dbReference>
<dbReference type="EMBL" id="CAJNOQ010002683">
    <property type="protein sequence ID" value="CAF0972794.1"/>
    <property type="molecule type" value="Genomic_DNA"/>
</dbReference>
<dbReference type="PANTHER" id="PTHR47092">
    <property type="entry name" value="CAT EYE SYNDROME CRITICAL REGION PROTEIN 2"/>
    <property type="match status" value="1"/>
</dbReference>
<evidence type="ECO:0000313" key="9">
    <source>
        <dbReference type="EMBL" id="CAF3543974.1"/>
    </source>
</evidence>
<reference evidence="8" key="1">
    <citation type="submission" date="2021-02" db="EMBL/GenBank/DDBJ databases">
        <authorList>
            <person name="Nowell W R."/>
        </authorList>
    </citation>
    <scope>NUCLEOTIDE SEQUENCE</scope>
</reference>
<feature type="region of interest" description="Disordered" evidence="5">
    <location>
        <begin position="259"/>
        <end position="281"/>
    </location>
</feature>
<feature type="region of interest" description="Disordered" evidence="5">
    <location>
        <begin position="481"/>
        <end position="515"/>
    </location>
</feature>
<evidence type="ECO:0000313" key="10">
    <source>
        <dbReference type="EMBL" id="CAF3745750.1"/>
    </source>
</evidence>
<dbReference type="Proteomes" id="UP000663829">
    <property type="component" value="Unassembled WGS sequence"/>
</dbReference>
<evidence type="ECO:0000256" key="2">
    <source>
        <dbReference type="ARBA" id="ARBA00023117"/>
    </source>
</evidence>